<dbReference type="InterPro" id="IPR015000">
    <property type="entry name" value="EipB-like"/>
</dbReference>
<dbReference type="EMBL" id="CP066786">
    <property type="protein sequence ID" value="QQM28947.1"/>
    <property type="molecule type" value="Genomic_DNA"/>
</dbReference>
<dbReference type="AlphaFoldDB" id="A0A7T7HGX1"/>
<keyword evidence="1" id="KW-0732">Signal</keyword>
<evidence type="ECO:0000313" key="2">
    <source>
        <dbReference type="EMBL" id="QQM28947.1"/>
    </source>
</evidence>
<dbReference type="RefSeq" id="WP_200333610.1">
    <property type="nucleotide sequence ID" value="NZ_CP066786.1"/>
</dbReference>
<dbReference type="Proteomes" id="UP000596083">
    <property type="component" value="Chromosome"/>
</dbReference>
<protein>
    <submittedName>
        <fullName evidence="2">DUF1849 family protein</fullName>
    </submittedName>
</protein>
<evidence type="ECO:0000313" key="3">
    <source>
        <dbReference type="Proteomes" id="UP000596083"/>
    </source>
</evidence>
<organism evidence="2 3">
    <name type="scientific">Martelella lutilitoris</name>
    <dbReference type="NCBI Taxonomy" id="2583532"/>
    <lineage>
        <taxon>Bacteria</taxon>
        <taxon>Pseudomonadati</taxon>
        <taxon>Pseudomonadota</taxon>
        <taxon>Alphaproteobacteria</taxon>
        <taxon>Hyphomicrobiales</taxon>
        <taxon>Aurantimonadaceae</taxon>
        <taxon>Martelella</taxon>
    </lineage>
</organism>
<dbReference type="Pfam" id="PF08904">
    <property type="entry name" value="EipB_like"/>
    <property type="match status" value="1"/>
</dbReference>
<name>A0A7T7HGX1_9HYPH</name>
<feature type="chain" id="PRO_5032292656" evidence="1">
    <location>
        <begin position="21"/>
        <end position="269"/>
    </location>
</feature>
<dbReference type="KEGG" id="mlut:JET14_11350"/>
<feature type="signal peptide" evidence="1">
    <location>
        <begin position="1"/>
        <end position="20"/>
    </location>
</feature>
<reference evidence="2 3" key="1">
    <citation type="submission" date="2020-12" db="EMBL/GenBank/DDBJ databases">
        <authorList>
            <person name="Zheng R.K."/>
            <person name="Sun C.M."/>
        </authorList>
    </citation>
    <scope>NUCLEOTIDE SEQUENCE [LARGE SCALE GENOMIC DNA]</scope>
    <source>
        <strain evidence="2 3">ZRK001</strain>
    </source>
</reference>
<accession>A0A7T7HGX1</accession>
<gene>
    <name evidence="2" type="ORF">JET14_11350</name>
</gene>
<sequence length="269" mass="28707">MRTVMATGIFWTILAAGAQSAGPAVSAVSLLPHRAVYDLSLEWASAQSGVEGLDGRFVYSFTGSDCAGYVTEMRMVTDIAREYGAVVTDQVSSSFEEKGAFAFSSTLFSDNALQSETVGEAQRTEKRAISVTFGGDEARAVELQDAEFPTEYMANVILAAQNGRRAYEAVSFDGSGEETMRAITLIGGREETEGGRAGWPITTAYFPMGMVSGDETPDYTVSMLLSAEGVSRDIVMDFGDFKMAGELTRLEPLEPAGCEAPPEALSSKP</sequence>
<evidence type="ECO:0000256" key="1">
    <source>
        <dbReference type="SAM" id="SignalP"/>
    </source>
</evidence>
<proteinExistence type="predicted"/>